<evidence type="ECO:0000313" key="2">
    <source>
        <dbReference type="EMBL" id="NYI38625.1"/>
    </source>
</evidence>
<proteinExistence type="predicted"/>
<gene>
    <name evidence="2" type="ORF">BJ975_002000</name>
</gene>
<protein>
    <submittedName>
        <fullName evidence="2">ABC-type proline/glycine betaine transport system substrate-binding protein</fullName>
    </submittedName>
</protein>
<comment type="caution">
    <text evidence="2">The sequence shown here is derived from an EMBL/GenBank/DDBJ whole genome shotgun (WGS) entry which is preliminary data.</text>
</comment>
<keyword evidence="1" id="KW-0732">Signal</keyword>
<evidence type="ECO:0000313" key="3">
    <source>
        <dbReference type="Proteomes" id="UP000587211"/>
    </source>
</evidence>
<feature type="chain" id="PRO_5047347753" evidence="1">
    <location>
        <begin position="26"/>
        <end position="40"/>
    </location>
</feature>
<evidence type="ECO:0000256" key="1">
    <source>
        <dbReference type="SAM" id="SignalP"/>
    </source>
</evidence>
<dbReference type="RefSeq" id="WP_263280671.1">
    <property type="nucleotide sequence ID" value="NZ_BAAAMP010000020.1"/>
</dbReference>
<sequence length="40" mass="4094">MKKIIAAALLALAVAAGTVASPAQADDSSAPIKINRIDWM</sequence>
<dbReference type="Proteomes" id="UP000587211">
    <property type="component" value="Unassembled WGS sequence"/>
</dbReference>
<feature type="signal peptide" evidence="1">
    <location>
        <begin position="1"/>
        <end position="25"/>
    </location>
</feature>
<dbReference type="EMBL" id="JACBZN010000001">
    <property type="protein sequence ID" value="NYI38625.1"/>
    <property type="molecule type" value="Genomic_DNA"/>
</dbReference>
<organism evidence="2 3">
    <name type="scientific">Aeromicrobium tamlense</name>
    <dbReference type="NCBI Taxonomy" id="375541"/>
    <lineage>
        <taxon>Bacteria</taxon>
        <taxon>Bacillati</taxon>
        <taxon>Actinomycetota</taxon>
        <taxon>Actinomycetes</taxon>
        <taxon>Propionibacteriales</taxon>
        <taxon>Nocardioidaceae</taxon>
        <taxon>Aeromicrobium</taxon>
    </lineage>
</organism>
<name>A0ABX2SI89_9ACTN</name>
<accession>A0ABX2SI89</accession>
<keyword evidence="3" id="KW-1185">Reference proteome</keyword>
<reference evidence="2 3" key="1">
    <citation type="submission" date="2020-07" db="EMBL/GenBank/DDBJ databases">
        <title>Sequencing the genomes of 1000 actinobacteria strains.</title>
        <authorList>
            <person name="Klenk H.-P."/>
        </authorList>
    </citation>
    <scope>NUCLEOTIDE SEQUENCE [LARGE SCALE GENOMIC DNA]</scope>
    <source>
        <strain evidence="2 3">DSM 19087</strain>
    </source>
</reference>